<dbReference type="EMBL" id="CM015723">
    <property type="protein sequence ID" value="KAF3696840.1"/>
    <property type="molecule type" value="Genomic_DNA"/>
</dbReference>
<evidence type="ECO:0000256" key="8">
    <source>
        <dbReference type="PROSITE-ProRule" id="PRU00175"/>
    </source>
</evidence>
<evidence type="ECO:0000256" key="6">
    <source>
        <dbReference type="ARBA" id="ARBA00022771"/>
    </source>
</evidence>
<sequence length="208" mass="23170">MENKQSCAEDCAICLDKIQKMKTLKCLHSFCSDCIDSLFTYKPACPICNTYHGVYTGNQPAGTMTVTRSSQRLPVLSTAGPSSFSTVSQPGYKGQYTTTSPLSIRAPLDSCHRYNRSPGKPGQPKHPNPGVGYRGTCRIVFLPACEEGEKVLKLLRKAFDRRLIFTVGRYATTAQDNVIPWNDIHHKTSMGGGPQWYAYYCYSEELLH</sequence>
<dbReference type="GO" id="GO:0008270">
    <property type="term" value="F:zinc ion binding"/>
    <property type="evidence" value="ECO:0007669"/>
    <property type="project" value="UniProtKB-KW"/>
</dbReference>
<protein>
    <recommendedName>
        <fullName evidence="9">E3 ubiquitin-protein ligase</fullName>
        <ecNumber evidence="9">2.3.2.27</ecNumber>
    </recommendedName>
</protein>
<evidence type="ECO:0000256" key="4">
    <source>
        <dbReference type="ARBA" id="ARBA00022679"/>
    </source>
</evidence>
<dbReference type="InterPro" id="IPR039396">
    <property type="entry name" value="Deltex_C"/>
</dbReference>
<evidence type="ECO:0000256" key="7">
    <source>
        <dbReference type="ARBA" id="ARBA00022833"/>
    </source>
</evidence>
<reference evidence="12" key="2">
    <citation type="submission" date="2019-02" db="EMBL/GenBank/DDBJ databases">
        <title>Opniocepnalus argus Var Kimnra genome.</title>
        <authorList>
            <person name="Zhou C."/>
            <person name="Xiao S."/>
        </authorList>
    </citation>
    <scope>NUCLEOTIDE SEQUENCE [LARGE SCALE GENOMIC DNA]</scope>
</reference>
<evidence type="ECO:0000313" key="11">
    <source>
        <dbReference type="EMBL" id="KAF3696840.1"/>
    </source>
</evidence>
<dbReference type="PROSITE" id="PS50089">
    <property type="entry name" value="ZF_RING_2"/>
    <property type="match status" value="1"/>
</dbReference>
<dbReference type="GO" id="GO:0016567">
    <property type="term" value="P:protein ubiquitination"/>
    <property type="evidence" value="ECO:0007669"/>
    <property type="project" value="UniProtKB-UniRule"/>
</dbReference>
<keyword evidence="12" id="KW-1185">Reference proteome</keyword>
<name>A0A6G1Q2J7_CHAAH</name>
<keyword evidence="7 9" id="KW-0862">Zinc</keyword>
<feature type="domain" description="RING-type" evidence="10">
    <location>
        <begin position="11"/>
        <end position="49"/>
    </location>
</feature>
<dbReference type="Gene3D" id="3.30.390.130">
    <property type="match status" value="1"/>
</dbReference>
<dbReference type="SMART" id="SM00184">
    <property type="entry name" value="RING"/>
    <property type="match status" value="1"/>
</dbReference>
<dbReference type="EC" id="2.3.2.27" evidence="9"/>
<keyword evidence="4 9" id="KW-0808">Transferase</keyword>
<dbReference type="InterPro" id="IPR039398">
    <property type="entry name" value="Deltex_fam"/>
</dbReference>
<evidence type="ECO:0000256" key="1">
    <source>
        <dbReference type="ARBA" id="ARBA00000900"/>
    </source>
</evidence>
<dbReference type="SUPFAM" id="SSF57850">
    <property type="entry name" value="RING/U-box"/>
    <property type="match status" value="1"/>
</dbReference>
<dbReference type="GO" id="GO:0061630">
    <property type="term" value="F:ubiquitin protein ligase activity"/>
    <property type="evidence" value="ECO:0007669"/>
    <property type="project" value="UniProtKB-UniRule"/>
</dbReference>
<evidence type="ECO:0000256" key="9">
    <source>
        <dbReference type="RuleBase" id="RU367105"/>
    </source>
</evidence>
<dbReference type="AlphaFoldDB" id="A0A6G1Q2J7"/>
<comment type="pathway">
    <text evidence="2 9">Protein modification; protein ubiquitination.</text>
</comment>
<dbReference type="Proteomes" id="UP000503349">
    <property type="component" value="Chromosome 12"/>
</dbReference>
<evidence type="ECO:0000256" key="2">
    <source>
        <dbReference type="ARBA" id="ARBA00004906"/>
    </source>
</evidence>
<evidence type="ECO:0000256" key="3">
    <source>
        <dbReference type="ARBA" id="ARBA00009413"/>
    </source>
</evidence>
<dbReference type="UniPathway" id="UPA00143"/>
<comment type="subcellular location">
    <subcellularLocation>
        <location evidence="9">Cytoplasm</location>
    </subcellularLocation>
</comment>
<evidence type="ECO:0000313" key="12">
    <source>
        <dbReference type="Proteomes" id="UP000503349"/>
    </source>
</evidence>
<reference evidence="11 12" key="1">
    <citation type="submission" date="2019-02" db="EMBL/GenBank/DDBJ databases">
        <title>Opniocepnalus argus genome.</title>
        <authorList>
            <person name="Zhou C."/>
            <person name="Xiao S."/>
        </authorList>
    </citation>
    <scope>NUCLEOTIDE SEQUENCE [LARGE SCALE GENOMIC DNA]</scope>
    <source>
        <strain evidence="11">OARG1902GOOAL</strain>
        <tissue evidence="11">Muscle</tissue>
    </source>
</reference>
<dbReference type="GO" id="GO:0007219">
    <property type="term" value="P:Notch signaling pathway"/>
    <property type="evidence" value="ECO:0007669"/>
    <property type="project" value="InterPro"/>
</dbReference>
<dbReference type="PANTHER" id="PTHR12622">
    <property type="entry name" value="DELTEX-RELATED"/>
    <property type="match status" value="1"/>
</dbReference>
<keyword evidence="6 8" id="KW-0863">Zinc-finger</keyword>
<dbReference type="Pfam" id="PF13923">
    <property type="entry name" value="zf-C3HC4_2"/>
    <property type="match status" value="1"/>
</dbReference>
<comment type="similarity">
    <text evidence="3 9">Belongs to the Deltex family.</text>
</comment>
<evidence type="ECO:0000259" key="10">
    <source>
        <dbReference type="PROSITE" id="PS50089"/>
    </source>
</evidence>
<accession>A0A6G1Q2J7</accession>
<proteinExistence type="inferred from homology"/>
<keyword evidence="5 9" id="KW-0479">Metal-binding</keyword>
<comment type="catalytic activity">
    <reaction evidence="1 9">
        <text>S-ubiquitinyl-[E2 ubiquitin-conjugating enzyme]-L-cysteine + [acceptor protein]-L-lysine = [E2 ubiquitin-conjugating enzyme]-L-cysteine + N(6)-ubiquitinyl-[acceptor protein]-L-lysine.</text>
        <dbReference type="EC" id="2.3.2.27"/>
    </reaction>
</comment>
<dbReference type="PROSITE" id="PS00518">
    <property type="entry name" value="ZF_RING_1"/>
    <property type="match status" value="1"/>
</dbReference>
<organism evidence="11 12">
    <name type="scientific">Channa argus</name>
    <name type="common">Northern snakehead</name>
    <name type="synonym">Ophicephalus argus</name>
    <dbReference type="NCBI Taxonomy" id="215402"/>
    <lineage>
        <taxon>Eukaryota</taxon>
        <taxon>Metazoa</taxon>
        <taxon>Chordata</taxon>
        <taxon>Craniata</taxon>
        <taxon>Vertebrata</taxon>
        <taxon>Euteleostomi</taxon>
        <taxon>Actinopterygii</taxon>
        <taxon>Neopterygii</taxon>
        <taxon>Teleostei</taxon>
        <taxon>Neoteleostei</taxon>
        <taxon>Acanthomorphata</taxon>
        <taxon>Anabantaria</taxon>
        <taxon>Anabantiformes</taxon>
        <taxon>Channoidei</taxon>
        <taxon>Channidae</taxon>
        <taxon>Channa</taxon>
    </lineage>
</organism>
<dbReference type="GO" id="GO:0005737">
    <property type="term" value="C:cytoplasm"/>
    <property type="evidence" value="ECO:0007669"/>
    <property type="project" value="UniProtKB-SubCell"/>
</dbReference>
<dbReference type="InterPro" id="IPR013083">
    <property type="entry name" value="Znf_RING/FYVE/PHD"/>
</dbReference>
<dbReference type="Gene3D" id="3.30.40.10">
    <property type="entry name" value="Zinc/RING finger domain, C3HC4 (zinc finger)"/>
    <property type="match status" value="1"/>
</dbReference>
<dbReference type="InterPro" id="IPR001841">
    <property type="entry name" value="Znf_RING"/>
</dbReference>
<dbReference type="Pfam" id="PF18102">
    <property type="entry name" value="DTC"/>
    <property type="match status" value="1"/>
</dbReference>
<gene>
    <name evidence="11" type="ORF">EXN66_Car012519</name>
</gene>
<dbReference type="InterPro" id="IPR017907">
    <property type="entry name" value="Znf_RING_CS"/>
</dbReference>
<keyword evidence="9" id="KW-0963">Cytoplasm</keyword>
<evidence type="ECO:0000256" key="5">
    <source>
        <dbReference type="ARBA" id="ARBA00022723"/>
    </source>
</evidence>
<dbReference type="InterPro" id="IPR039399">
    <property type="entry name" value="Deltex_C_sf"/>
</dbReference>